<dbReference type="SUPFAM" id="SSF75005">
    <property type="entry name" value="Arabinanase/levansucrase/invertase"/>
    <property type="match status" value="1"/>
</dbReference>
<dbReference type="InterPro" id="IPR008979">
    <property type="entry name" value="Galactose-bd-like_sf"/>
</dbReference>
<dbReference type="InterPro" id="IPR005084">
    <property type="entry name" value="CBM6"/>
</dbReference>
<keyword evidence="2" id="KW-0858">Xylan degradation</keyword>
<dbReference type="Pfam" id="PF03422">
    <property type="entry name" value="CBM_6"/>
    <property type="match status" value="1"/>
</dbReference>
<proteinExistence type="inferred from homology"/>
<keyword evidence="3" id="KW-0732">Signal</keyword>
<evidence type="ECO:0000313" key="10">
    <source>
        <dbReference type="EMBL" id="PZX17231.1"/>
    </source>
</evidence>
<organism evidence="10 11">
    <name type="scientific">Breznakibacter xylanolyticus</name>
    <dbReference type="NCBI Taxonomy" id="990"/>
    <lineage>
        <taxon>Bacteria</taxon>
        <taxon>Pseudomonadati</taxon>
        <taxon>Bacteroidota</taxon>
        <taxon>Bacteroidia</taxon>
        <taxon>Marinilabiliales</taxon>
        <taxon>Marinilabiliaceae</taxon>
        <taxon>Breznakibacter</taxon>
    </lineage>
</organism>
<keyword evidence="5" id="KW-0119">Carbohydrate metabolism</keyword>
<comment type="caution">
    <text evidence="10">The sequence shown here is derived from an EMBL/GenBank/DDBJ whole genome shotgun (WGS) entry which is preliminary data.</text>
</comment>
<dbReference type="SMART" id="SM00606">
    <property type="entry name" value="CBD_IV"/>
    <property type="match status" value="1"/>
</dbReference>
<dbReference type="Proteomes" id="UP000249239">
    <property type="component" value="Unassembled WGS sequence"/>
</dbReference>
<evidence type="ECO:0000256" key="6">
    <source>
        <dbReference type="ARBA" id="ARBA00023295"/>
    </source>
</evidence>
<name>A0A2W7NAF5_9BACT</name>
<dbReference type="GO" id="GO:0030246">
    <property type="term" value="F:carbohydrate binding"/>
    <property type="evidence" value="ECO:0007669"/>
    <property type="project" value="InterPro"/>
</dbReference>
<evidence type="ECO:0000256" key="4">
    <source>
        <dbReference type="ARBA" id="ARBA00022801"/>
    </source>
</evidence>
<protein>
    <submittedName>
        <fullName evidence="10">Carbohydrate binding protein with CBM6 domain</fullName>
    </submittedName>
</protein>
<dbReference type="PROSITE" id="PS51175">
    <property type="entry name" value="CBM6"/>
    <property type="match status" value="1"/>
</dbReference>
<dbReference type="EMBL" id="QKZK01000010">
    <property type="protein sequence ID" value="PZX17231.1"/>
    <property type="molecule type" value="Genomic_DNA"/>
</dbReference>
<dbReference type="PANTHER" id="PTHR43772:SF2">
    <property type="entry name" value="PUTATIVE (AFU_ORTHOLOGUE AFUA_2G04480)-RELATED"/>
    <property type="match status" value="1"/>
</dbReference>
<feature type="domain" description="CBM6" evidence="9">
    <location>
        <begin position="313"/>
        <end position="438"/>
    </location>
</feature>
<evidence type="ECO:0000259" key="9">
    <source>
        <dbReference type="PROSITE" id="PS51175"/>
    </source>
</evidence>
<dbReference type="CDD" id="cd04084">
    <property type="entry name" value="CBM6_xylanase-like"/>
    <property type="match status" value="1"/>
</dbReference>
<reference evidence="10 11" key="1">
    <citation type="submission" date="2018-06" db="EMBL/GenBank/DDBJ databases">
        <title>Genomic Encyclopedia of Archaeal and Bacterial Type Strains, Phase II (KMG-II): from individual species to whole genera.</title>
        <authorList>
            <person name="Goeker M."/>
        </authorList>
    </citation>
    <scope>NUCLEOTIDE SEQUENCE [LARGE SCALE GENOMIC DNA]</scope>
    <source>
        <strain evidence="10 11">DSM 6779</strain>
    </source>
</reference>
<evidence type="ECO:0000256" key="5">
    <source>
        <dbReference type="ARBA" id="ARBA00023277"/>
    </source>
</evidence>
<evidence type="ECO:0000256" key="8">
    <source>
        <dbReference type="RuleBase" id="RU361187"/>
    </source>
</evidence>
<dbReference type="InterPro" id="IPR023296">
    <property type="entry name" value="Glyco_hydro_beta-prop_sf"/>
</dbReference>
<evidence type="ECO:0000256" key="1">
    <source>
        <dbReference type="ARBA" id="ARBA00009865"/>
    </source>
</evidence>
<accession>A0A2W7NAF5</accession>
<keyword evidence="4 8" id="KW-0378">Hydrolase</keyword>
<evidence type="ECO:0000313" key="11">
    <source>
        <dbReference type="Proteomes" id="UP000249239"/>
    </source>
</evidence>
<keyword evidence="2" id="KW-0624">Polysaccharide degradation</keyword>
<dbReference type="PANTHER" id="PTHR43772">
    <property type="entry name" value="ENDO-1,4-BETA-XYLANASE"/>
    <property type="match status" value="1"/>
</dbReference>
<evidence type="ECO:0000256" key="7">
    <source>
        <dbReference type="PIRSR" id="PIRSR606710-2"/>
    </source>
</evidence>
<dbReference type="AlphaFoldDB" id="A0A2W7NAF5"/>
<evidence type="ECO:0000256" key="2">
    <source>
        <dbReference type="ARBA" id="ARBA00022651"/>
    </source>
</evidence>
<feature type="site" description="Important for catalytic activity, responsible for pKa modulation of the active site Glu and correct orientation of both the proton donor and substrate" evidence="7">
    <location>
        <position position="150"/>
    </location>
</feature>
<keyword evidence="6 8" id="KW-0326">Glycosidase</keyword>
<sequence length="438" mass="49804">MAWGCTIALLSQNPIIRDQFTADPTARVFNGRMYVYPSHDILAEEGKGRPGWFCMEDYHVFSSDNLTQWIDHGVIVSQNDVLWGDSTSYSMWAPDCVERNGKYYFYFPANNRVVDATGRKGFSIGVAIADHPEGPFVPQSEPIQNVRGIDPNVFIDKDGQAYLYWSMQNIYVAKLKDNMLELDSEPLIIANLPDKGLKEGPFVFERNGLYYLTFPHVENNIERLEYAIGKHPMGPFEMTGVIMDESPLNCWTNHQSIVHYNHQWYLFYHQNEYSPNFDKNRSICIDSLFFNADGTIRKVLPSRRGVGITPANATIEIDRYSAIGGSSAKIEFVDSLNVFKGWKTVFHHASDWIQYNAVDFGTSQFKTIQLKAFAPKGGTLQIRLNSIDGPLLGEVKVPSGSDWTLVEANLTNLKSGVHNLFVKTTHDQWIEVDWLNFK</sequence>
<dbReference type="GO" id="GO:0045493">
    <property type="term" value="P:xylan catabolic process"/>
    <property type="evidence" value="ECO:0007669"/>
    <property type="project" value="UniProtKB-KW"/>
</dbReference>
<dbReference type="InterPro" id="IPR006584">
    <property type="entry name" value="Cellulose-bd_IV"/>
</dbReference>
<dbReference type="CDD" id="cd08990">
    <property type="entry name" value="GH43_AXH_like"/>
    <property type="match status" value="1"/>
</dbReference>
<dbReference type="InterPro" id="IPR052176">
    <property type="entry name" value="Glycosyl_Hydrlase_43_Enz"/>
</dbReference>
<comment type="similarity">
    <text evidence="1 8">Belongs to the glycosyl hydrolase 43 family.</text>
</comment>
<keyword evidence="11" id="KW-1185">Reference proteome</keyword>
<dbReference type="InterPro" id="IPR006710">
    <property type="entry name" value="Glyco_hydro_43"/>
</dbReference>
<dbReference type="GO" id="GO:0004553">
    <property type="term" value="F:hydrolase activity, hydrolyzing O-glycosyl compounds"/>
    <property type="evidence" value="ECO:0007669"/>
    <property type="project" value="InterPro"/>
</dbReference>
<dbReference type="Pfam" id="PF04616">
    <property type="entry name" value="Glyco_hydro_43"/>
    <property type="match status" value="1"/>
</dbReference>
<dbReference type="Gene3D" id="2.115.10.20">
    <property type="entry name" value="Glycosyl hydrolase domain, family 43"/>
    <property type="match status" value="1"/>
</dbReference>
<dbReference type="Gene3D" id="2.60.120.260">
    <property type="entry name" value="Galactose-binding domain-like"/>
    <property type="match status" value="1"/>
</dbReference>
<gene>
    <name evidence="10" type="ORF">LX69_01546</name>
</gene>
<evidence type="ECO:0000256" key="3">
    <source>
        <dbReference type="ARBA" id="ARBA00022729"/>
    </source>
</evidence>
<dbReference type="SUPFAM" id="SSF49785">
    <property type="entry name" value="Galactose-binding domain-like"/>
    <property type="match status" value="1"/>
</dbReference>